<feature type="transmembrane region" description="Helical" evidence="2">
    <location>
        <begin position="104"/>
        <end position="122"/>
    </location>
</feature>
<dbReference type="EMBL" id="CP029159">
    <property type="protein sequence ID" value="QKM66305.1"/>
    <property type="molecule type" value="Genomic_DNA"/>
</dbReference>
<evidence type="ECO:0000259" key="3">
    <source>
        <dbReference type="Pfam" id="PF20182"/>
    </source>
</evidence>
<dbReference type="InterPro" id="IPR050039">
    <property type="entry name" value="MAB_1171c-like"/>
</dbReference>
<feature type="compositionally biased region" description="Basic and acidic residues" evidence="1">
    <location>
        <begin position="350"/>
        <end position="359"/>
    </location>
</feature>
<protein>
    <recommendedName>
        <fullName evidence="3">DUF6545 domain-containing protein</fullName>
    </recommendedName>
</protein>
<reference evidence="4 5" key="1">
    <citation type="journal article" date="2012" name="J. Bacteriol.">
        <title>Draft genome of Streptomyces tsukubaensis NRRL 18488, the producer of the clinically important immunosuppressant tacrolimus (FK506).</title>
        <authorList>
            <person name="Barreiro C."/>
            <person name="Prieto C."/>
            <person name="Sola-Landa A."/>
            <person name="Solera E."/>
            <person name="Martinez-Castro M."/>
            <person name="Perez-Redondo R."/>
            <person name="Garcia-Estrada C."/>
            <person name="Aparicio J.F."/>
            <person name="Fernandez-Martinez L.T."/>
            <person name="Santos-Aberturas J."/>
            <person name="Salehi-Najafabadi Z."/>
            <person name="Rodriguez-Garcia A."/>
            <person name="Tauch A."/>
            <person name="Martin J.F."/>
        </authorList>
    </citation>
    <scope>NUCLEOTIDE SEQUENCE [LARGE SCALE GENOMIC DNA]</scope>
    <source>
        <strain evidence="5">DSM 42081 / NBRC 108919 / NRRL 18488 / 9993</strain>
    </source>
</reference>
<organism evidence="4 5">
    <name type="scientific">Streptomyces tsukubensis (strain DSM 42081 / NBRC 108919 / NRRL 18488 / 9993)</name>
    <dbReference type="NCBI Taxonomy" id="1114943"/>
    <lineage>
        <taxon>Bacteria</taxon>
        <taxon>Bacillati</taxon>
        <taxon>Actinomycetota</taxon>
        <taxon>Actinomycetes</taxon>
        <taxon>Kitasatosporales</taxon>
        <taxon>Streptomycetaceae</taxon>
        <taxon>Streptomyces</taxon>
    </lineage>
</organism>
<accession>A0A7G3UAD3</accession>
<keyword evidence="2" id="KW-0472">Membrane</keyword>
<feature type="transmembrane region" description="Helical" evidence="2">
    <location>
        <begin position="31"/>
        <end position="51"/>
    </location>
</feature>
<evidence type="ECO:0000256" key="1">
    <source>
        <dbReference type="SAM" id="MobiDB-lite"/>
    </source>
</evidence>
<feature type="transmembrane region" description="Helical" evidence="2">
    <location>
        <begin position="142"/>
        <end position="166"/>
    </location>
</feature>
<sequence>MRSTDYYLPAAALTIAFAAKLPSLRHNWRDPLVRCVCFLVFTAAICFFFAAPPTITAVNRITGVPNFSGPLVYVIMGSFSCACLVLVVNWRGGPEDRVRRSSRTWLALYAVVITALPVLFALGDAPEERLRDLDTYYATTPYIREMIITYLGAHLVSAVVTTSMCLRWARAVTGWLRAGLIVLVAGFGLNLAFAVTKLSAVVARWTGRDWDHLSTTVAPPIVALGGFVVTCGFLLPLVGPRLGALAGGWTTYLRLGRLWKLLNSTRGGTDTAFHSAIPWWADADMRLTVRETGIHDALLRLHPRLDDGVRRRALDAAPAAARPETANAVAVAAMIRHAAEAPEPGGDPAPEPRGDHDGAGADALAEFLGPGRRRLLLLSKVLTSSAVNAALSVAPEPPARPESRSAS</sequence>
<feature type="region of interest" description="Disordered" evidence="1">
    <location>
        <begin position="388"/>
        <end position="407"/>
    </location>
</feature>
<feature type="transmembrane region" description="Helical" evidence="2">
    <location>
        <begin position="178"/>
        <end position="205"/>
    </location>
</feature>
<proteinExistence type="predicted"/>
<keyword evidence="5" id="KW-1185">Reference proteome</keyword>
<evidence type="ECO:0000256" key="2">
    <source>
        <dbReference type="SAM" id="Phobius"/>
    </source>
</evidence>
<dbReference type="RefSeq" id="WP_130584777.1">
    <property type="nucleotide sequence ID" value="NZ_CP029159.1"/>
</dbReference>
<feature type="region of interest" description="Disordered" evidence="1">
    <location>
        <begin position="340"/>
        <end position="363"/>
    </location>
</feature>
<dbReference type="NCBIfam" id="NF042915">
    <property type="entry name" value="MAB_1171c_fam"/>
    <property type="match status" value="1"/>
</dbReference>
<evidence type="ECO:0000313" key="5">
    <source>
        <dbReference type="Proteomes" id="UP000005940"/>
    </source>
</evidence>
<evidence type="ECO:0000313" key="4">
    <source>
        <dbReference type="EMBL" id="QKM66305.1"/>
    </source>
</evidence>
<feature type="domain" description="DUF6545" evidence="3">
    <location>
        <begin position="249"/>
        <end position="359"/>
    </location>
</feature>
<dbReference type="Pfam" id="PF20182">
    <property type="entry name" value="DUF6545"/>
    <property type="match status" value="1"/>
</dbReference>
<feature type="transmembrane region" description="Helical" evidence="2">
    <location>
        <begin position="71"/>
        <end position="92"/>
    </location>
</feature>
<keyword evidence="2" id="KW-1133">Transmembrane helix</keyword>
<name>A0A7G3UAD3_STRT9</name>
<keyword evidence="2" id="KW-0812">Transmembrane</keyword>
<dbReference type="InterPro" id="IPR046675">
    <property type="entry name" value="DUF6545"/>
</dbReference>
<feature type="transmembrane region" description="Helical" evidence="2">
    <location>
        <begin position="217"/>
        <end position="238"/>
    </location>
</feature>
<dbReference type="Proteomes" id="UP000005940">
    <property type="component" value="Chromosome"/>
</dbReference>
<gene>
    <name evidence="4" type="ORF">STSU_003120</name>
</gene>
<dbReference type="AlphaFoldDB" id="A0A7G3UAD3"/>